<dbReference type="GO" id="GO:0000213">
    <property type="term" value="F:tRNA-intron lyase activity"/>
    <property type="evidence" value="ECO:0007669"/>
    <property type="project" value="UniProtKB-EC"/>
</dbReference>
<keyword evidence="3" id="KW-0378">Hydrolase</keyword>
<dbReference type="InterPro" id="IPR006678">
    <property type="entry name" value="tRNA_intron_Endonuc_N"/>
</dbReference>
<dbReference type="SUPFAM" id="SSF53032">
    <property type="entry name" value="tRNA-intron endonuclease catalytic domain-like"/>
    <property type="match status" value="1"/>
</dbReference>
<dbReference type="SUPFAM" id="SSF55267">
    <property type="entry name" value="tRNA-intron endonuclease N-terminal domain-like"/>
    <property type="match status" value="1"/>
</dbReference>
<dbReference type="GO" id="GO:0005737">
    <property type="term" value="C:cytoplasm"/>
    <property type="evidence" value="ECO:0007669"/>
    <property type="project" value="TreeGrafter"/>
</dbReference>
<name>A0A075I9K0_9ARCH</name>
<dbReference type="EC" id="4.6.1.16" evidence="3"/>
<dbReference type="InterPro" id="IPR011856">
    <property type="entry name" value="tRNA_endonuc-like_dom_sf"/>
</dbReference>
<proteinExistence type="predicted"/>
<accession>A0A075I9K0</accession>
<organism evidence="3">
    <name type="scientific">uncultured marine thaumarchaeote SAT1000_10_G06</name>
    <dbReference type="NCBI Taxonomy" id="1456374"/>
    <lineage>
        <taxon>Archaea</taxon>
        <taxon>Nitrososphaerota</taxon>
        <taxon>environmental samples</taxon>
    </lineage>
</organism>
<dbReference type="GO" id="GO:0003676">
    <property type="term" value="F:nucleic acid binding"/>
    <property type="evidence" value="ECO:0007669"/>
    <property type="project" value="InterPro"/>
</dbReference>
<dbReference type="PANTHER" id="PTHR21227:SF0">
    <property type="entry name" value="TRNA-SPLICING ENDONUCLEASE SUBUNIT SEN2"/>
    <property type="match status" value="1"/>
</dbReference>
<dbReference type="InterPro" id="IPR006677">
    <property type="entry name" value="tRNA_intron_Endonuc_cat-like"/>
</dbReference>
<dbReference type="InterPro" id="IPR006676">
    <property type="entry name" value="tRNA_splic"/>
</dbReference>
<dbReference type="Gene3D" id="3.40.1170.20">
    <property type="entry name" value="tRNA intron endonuclease, N-terminal domain"/>
    <property type="match status" value="1"/>
</dbReference>
<keyword evidence="3" id="KW-0255">Endonuclease</keyword>
<dbReference type="EMBL" id="KF901216">
    <property type="protein sequence ID" value="AIF22788.1"/>
    <property type="molecule type" value="Genomic_DNA"/>
</dbReference>
<evidence type="ECO:0000313" key="3">
    <source>
        <dbReference type="EMBL" id="AIF22788.1"/>
    </source>
</evidence>
<protein>
    <submittedName>
        <fullName evidence="3">tRNA intron endonuclease</fullName>
        <ecNumber evidence="3">4.6.1.16</ecNumber>
    </submittedName>
</protein>
<dbReference type="InterPro" id="IPR036740">
    <property type="entry name" value="tRNA_intron_Endonuc_N_sf"/>
</dbReference>
<dbReference type="PANTHER" id="PTHR21227">
    <property type="entry name" value="TRNA-SPLICING ENDONUCLEASE SUBUNIT SEN2"/>
    <property type="match status" value="1"/>
</dbReference>
<evidence type="ECO:0000259" key="1">
    <source>
        <dbReference type="Pfam" id="PF01974"/>
    </source>
</evidence>
<feature type="domain" description="tRNA intron endonuclease catalytic" evidence="1">
    <location>
        <begin position="94"/>
        <end position="178"/>
    </location>
</feature>
<keyword evidence="3" id="KW-0456">Lyase</keyword>
<dbReference type="CDD" id="cd22363">
    <property type="entry name" value="tRNA-intron_lyase_C"/>
    <property type="match status" value="1"/>
</dbReference>
<dbReference type="AlphaFoldDB" id="A0A075I9K0"/>
<dbReference type="Gene3D" id="3.40.1350.10">
    <property type="match status" value="1"/>
</dbReference>
<keyword evidence="3" id="KW-0540">Nuclease</keyword>
<dbReference type="Pfam" id="PF02778">
    <property type="entry name" value="tRNA_int_endo_N"/>
    <property type="match status" value="1"/>
</dbReference>
<dbReference type="NCBIfam" id="TIGR00324">
    <property type="entry name" value="endA"/>
    <property type="match status" value="1"/>
</dbReference>
<dbReference type="Pfam" id="PF01974">
    <property type="entry name" value="tRNA_int_endo"/>
    <property type="match status" value="1"/>
</dbReference>
<dbReference type="GO" id="GO:0006388">
    <property type="term" value="P:tRNA splicing, via endonucleolytic cleavage and ligation"/>
    <property type="evidence" value="ECO:0007669"/>
    <property type="project" value="InterPro"/>
</dbReference>
<evidence type="ECO:0000259" key="2">
    <source>
        <dbReference type="Pfam" id="PF02778"/>
    </source>
</evidence>
<dbReference type="InterPro" id="IPR036167">
    <property type="entry name" value="tRNA_intron_Endo_cat-like_sf"/>
</dbReference>
<reference evidence="3" key="1">
    <citation type="journal article" date="2014" name="Genome Biol. Evol.">
        <title>Pangenome evidence for extensive interdomain horizontal transfer affecting lineage core and shell genes in uncultured planktonic thaumarchaeota and euryarchaeota.</title>
        <authorList>
            <person name="Deschamps P."/>
            <person name="Zivanovic Y."/>
            <person name="Moreira D."/>
            <person name="Rodriguez-Valera F."/>
            <person name="Lopez-Garcia P."/>
        </authorList>
    </citation>
    <scope>NUCLEOTIDE SEQUENCE</scope>
</reference>
<sequence length="199" mass="23292">MLIWKSSISLFIMDETPEVNGDLILDQVCISNKNMIHDLEQKGYGEIEKGKLFLKPFESLYLLYTHKLFLKKNKTKIDFDTFMSICQKTNSEILTKFLIFRDLKTRGYVVKDGFGFGSDFRVYERGHFGEKGAKFLIFGLNEGQQEKMGTLQKKIDDITQMGKEPIIAVIERRGEVIYYKINKMNFFENKARLDDSFEF</sequence>
<feature type="domain" description="tRNA intron endonuclease N-terminal" evidence="2">
    <location>
        <begin position="20"/>
        <end position="83"/>
    </location>
</feature>